<dbReference type="EMBL" id="MN740989">
    <property type="protein sequence ID" value="QHU21356.1"/>
    <property type="molecule type" value="Genomic_DNA"/>
</dbReference>
<name>A0A6C0KW39_9ZZZZ</name>
<proteinExistence type="predicted"/>
<protein>
    <recommendedName>
        <fullName evidence="2">Glycosyltransferase 2-like domain-containing protein</fullName>
    </recommendedName>
</protein>
<evidence type="ECO:0000313" key="1">
    <source>
        <dbReference type="EMBL" id="QHU21356.1"/>
    </source>
</evidence>
<organism evidence="1">
    <name type="scientific">viral metagenome</name>
    <dbReference type="NCBI Taxonomy" id="1070528"/>
    <lineage>
        <taxon>unclassified sequences</taxon>
        <taxon>metagenomes</taxon>
        <taxon>organismal metagenomes</taxon>
    </lineage>
</organism>
<reference evidence="1" key="1">
    <citation type="journal article" date="2020" name="Nature">
        <title>Giant virus diversity and host interactions through global metagenomics.</title>
        <authorList>
            <person name="Schulz F."/>
            <person name="Roux S."/>
            <person name="Paez-Espino D."/>
            <person name="Jungbluth S."/>
            <person name="Walsh D.A."/>
            <person name="Denef V.J."/>
            <person name="McMahon K.D."/>
            <person name="Konstantinidis K.T."/>
            <person name="Eloe-Fadrosh E.A."/>
            <person name="Kyrpides N.C."/>
            <person name="Woyke T."/>
        </authorList>
    </citation>
    <scope>NUCLEOTIDE SEQUENCE</scope>
    <source>
        <strain evidence="1">GVMAG-S-3300013094-109</strain>
    </source>
</reference>
<accession>A0A6C0KW39</accession>
<dbReference type="AlphaFoldDB" id="A0A6C0KW39"/>
<sequence>MSYENSNENNKNAICILSTNSNIETFTFAETLKNENYDVFICIDKNNGTISDFDISKIQIINCDEKECKDNHFFGSVVYCIDRACSRDKALYYFCKINKKYDYIWFLEEDVFIPNKETIIKIDEKYKNSDLLSSFNDIKKSENDNNCIYWQHWYRNENKIAYPWAHSMISAVRVSKNLLKCISEFVKINRCLLFDELLFNTIALQNNLIIDNPIELSNIIFSFDDIIPDNINPDFLYHPIKNLKKQIELRNNLTL</sequence>
<evidence type="ECO:0008006" key="2">
    <source>
        <dbReference type="Google" id="ProtNLM"/>
    </source>
</evidence>